<keyword evidence="2" id="KW-1185">Reference proteome</keyword>
<evidence type="ECO:0000313" key="1">
    <source>
        <dbReference type="EMBL" id="CAI9613323.1"/>
    </source>
</evidence>
<protein>
    <submittedName>
        <fullName evidence="1">Uncharacterized protein</fullName>
    </submittedName>
</protein>
<dbReference type="Proteomes" id="UP001162483">
    <property type="component" value="Unassembled WGS sequence"/>
</dbReference>
<reference evidence="1" key="1">
    <citation type="submission" date="2023-05" db="EMBL/GenBank/DDBJ databases">
        <authorList>
            <person name="Stuckert A."/>
        </authorList>
    </citation>
    <scope>NUCLEOTIDE SEQUENCE</scope>
</reference>
<feature type="non-terminal residue" evidence="1">
    <location>
        <position position="54"/>
    </location>
</feature>
<organism evidence="1 2">
    <name type="scientific">Staurois parvus</name>
    <dbReference type="NCBI Taxonomy" id="386267"/>
    <lineage>
        <taxon>Eukaryota</taxon>
        <taxon>Metazoa</taxon>
        <taxon>Chordata</taxon>
        <taxon>Craniata</taxon>
        <taxon>Vertebrata</taxon>
        <taxon>Euteleostomi</taxon>
        <taxon>Amphibia</taxon>
        <taxon>Batrachia</taxon>
        <taxon>Anura</taxon>
        <taxon>Neobatrachia</taxon>
        <taxon>Ranoidea</taxon>
        <taxon>Ranidae</taxon>
        <taxon>Staurois</taxon>
    </lineage>
</organism>
<comment type="caution">
    <text evidence="1">The sequence shown here is derived from an EMBL/GenBank/DDBJ whole genome shotgun (WGS) entry which is preliminary data.</text>
</comment>
<sequence>MKAGHWLKKMKADCQLKKKLQASSQYNHSKSSNISVYCWSMLDIYVTAENMGII</sequence>
<evidence type="ECO:0000313" key="2">
    <source>
        <dbReference type="Proteomes" id="UP001162483"/>
    </source>
</evidence>
<accession>A0ABN9H0U1</accession>
<dbReference type="EMBL" id="CATNWA010019449">
    <property type="protein sequence ID" value="CAI9613323.1"/>
    <property type="molecule type" value="Genomic_DNA"/>
</dbReference>
<gene>
    <name evidence="1" type="ORF">SPARVUS_LOCUS14862899</name>
</gene>
<proteinExistence type="predicted"/>
<name>A0ABN9H0U1_9NEOB</name>